<comment type="caution">
    <text evidence="2">The sequence shown here is derived from an EMBL/GenBank/DDBJ whole genome shotgun (WGS) entry which is preliminary data.</text>
</comment>
<evidence type="ECO:0000313" key="2">
    <source>
        <dbReference type="EMBL" id="KAF8000334.1"/>
    </source>
</evidence>
<keyword evidence="3" id="KW-1185">Reference proteome</keyword>
<name>A0A8H7GPW8_9ASCO</name>
<protein>
    <submittedName>
        <fullName evidence="2">Uncharacterized protein</fullName>
    </submittedName>
</protein>
<evidence type="ECO:0000313" key="3">
    <source>
        <dbReference type="Proteomes" id="UP000649328"/>
    </source>
</evidence>
<dbReference type="Proteomes" id="UP000649328">
    <property type="component" value="Unassembled WGS sequence"/>
</dbReference>
<sequence>MFQRNTTQEYVGKSVVASINGGTSKGESRDNRYMSESRVPRNEQKTAESDGDEKYVMKSLVDTLNH</sequence>
<feature type="compositionally biased region" description="Basic and acidic residues" evidence="1">
    <location>
        <begin position="26"/>
        <end position="56"/>
    </location>
</feature>
<gene>
    <name evidence="2" type="ORF">HF325_005263</name>
</gene>
<evidence type="ECO:0000256" key="1">
    <source>
        <dbReference type="SAM" id="MobiDB-lite"/>
    </source>
</evidence>
<organism evidence="2 3">
    <name type="scientific">Metschnikowia pulcherrima</name>
    <dbReference type="NCBI Taxonomy" id="27326"/>
    <lineage>
        <taxon>Eukaryota</taxon>
        <taxon>Fungi</taxon>
        <taxon>Dikarya</taxon>
        <taxon>Ascomycota</taxon>
        <taxon>Saccharomycotina</taxon>
        <taxon>Pichiomycetes</taxon>
        <taxon>Metschnikowiaceae</taxon>
        <taxon>Metschnikowia</taxon>
    </lineage>
</organism>
<reference evidence="2" key="1">
    <citation type="submission" date="2020-10" db="EMBL/GenBank/DDBJ databases">
        <title>The Whole-Genome Sequence of Metschnikowia persimmonesis, a Novel Endophytic Yeast Species Isolated from Medicinal Plant Diospyros kaki Thumb.</title>
        <authorList>
            <person name="Rahmat E."/>
            <person name="Kang Y."/>
        </authorList>
    </citation>
    <scope>NUCLEOTIDE SEQUENCE</scope>
    <source>
        <strain evidence="2">KIOM G15050</strain>
    </source>
</reference>
<feature type="region of interest" description="Disordered" evidence="1">
    <location>
        <begin position="18"/>
        <end position="66"/>
    </location>
</feature>
<proteinExistence type="predicted"/>
<dbReference type="AlphaFoldDB" id="A0A8H7GPW8"/>
<accession>A0A8H7GPW8</accession>
<dbReference type="EMBL" id="JACBPP010000007">
    <property type="protein sequence ID" value="KAF8000334.1"/>
    <property type="molecule type" value="Genomic_DNA"/>
</dbReference>